<keyword evidence="2" id="KW-0560">Oxidoreductase</keyword>
<dbReference type="InterPro" id="IPR000683">
    <property type="entry name" value="Gfo/Idh/MocA-like_OxRdtase_N"/>
</dbReference>
<dbReference type="InterPro" id="IPR036291">
    <property type="entry name" value="NAD(P)-bd_dom_sf"/>
</dbReference>
<protein>
    <submittedName>
        <fullName evidence="2">Inositol 2-dehydrogenase</fullName>
        <ecNumber evidence="2">1.1.1.18</ecNumber>
    </submittedName>
</protein>
<dbReference type="SUPFAM" id="SSF51735">
    <property type="entry name" value="NAD(P)-binding Rossmann-fold domains"/>
    <property type="match status" value="1"/>
</dbReference>
<dbReference type="AlphaFoldDB" id="A0A5C5XXZ8"/>
<comment type="caution">
    <text evidence="2">The sequence shown here is derived from an EMBL/GenBank/DDBJ whole genome shotgun (WGS) entry which is preliminary data.</text>
</comment>
<dbReference type="PANTHER" id="PTHR43249:SF1">
    <property type="entry name" value="D-GLUCOSIDE 3-DEHYDROGENASE"/>
    <property type="match status" value="1"/>
</dbReference>
<dbReference type="GO" id="GO:0050112">
    <property type="term" value="F:inositol 2-dehydrogenase (NAD+) activity"/>
    <property type="evidence" value="ECO:0007669"/>
    <property type="project" value="UniProtKB-EC"/>
</dbReference>
<proteinExistence type="predicted"/>
<dbReference type="EMBL" id="SJPK01000005">
    <property type="protein sequence ID" value="TWT66442.1"/>
    <property type="molecule type" value="Genomic_DNA"/>
</dbReference>
<dbReference type="PANTHER" id="PTHR43249">
    <property type="entry name" value="UDP-N-ACETYL-2-AMINO-2-DEOXY-D-GLUCURONATE OXIDASE"/>
    <property type="match status" value="1"/>
</dbReference>
<dbReference type="InterPro" id="IPR052515">
    <property type="entry name" value="Gfo/Idh/MocA_Oxidoreductase"/>
</dbReference>
<sequence>MAKTVKVAMVGLGFGSEFIPIYQAHPDAEVVAICRRNETELNKTGDQFGIDRRYTDYADVLADADIDCVHINSPIADHAPMSLAALDAGKHVMCTVPMATTIEDCKRIVDKVQQTGLKYMMAETVVYSREFLYIKQLHDQGELGEIQHLAASHPQDMDGWPDYWKEMVPMHYATHVVSPCLGLVDGLAEYVSCFGSGKVRDEIAELSGNPFAVQSCHIKIKDTELTAHIWRALYDVARQYRESFDVYGTKKSFEWTLIENEPHVLHTAKKPEPEIPEKIEVPDFASLLPESIRRFTMPQEIHDSEHLSFVQGGGHGGSHPHLVHEFISALREDRDPRPDAVTSANWTCVGICAHESAMNGGKIVQLPEFTLKQPV</sequence>
<feature type="domain" description="Gfo/Idh/MocA-like oxidoreductase N-terminal" evidence="1">
    <location>
        <begin position="5"/>
        <end position="121"/>
    </location>
</feature>
<dbReference type="Gene3D" id="3.40.50.720">
    <property type="entry name" value="NAD(P)-binding Rossmann-like Domain"/>
    <property type="match status" value="1"/>
</dbReference>
<accession>A0A5C5XXZ8</accession>
<dbReference type="Gene3D" id="3.30.360.10">
    <property type="entry name" value="Dihydrodipicolinate Reductase, domain 2"/>
    <property type="match status" value="1"/>
</dbReference>
<dbReference type="SUPFAM" id="SSF55347">
    <property type="entry name" value="Glyceraldehyde-3-phosphate dehydrogenase-like, C-terminal domain"/>
    <property type="match status" value="1"/>
</dbReference>
<dbReference type="Pfam" id="PF01408">
    <property type="entry name" value="GFO_IDH_MocA"/>
    <property type="match status" value="1"/>
</dbReference>
<dbReference type="RefSeq" id="WP_146391553.1">
    <property type="nucleotide sequence ID" value="NZ_SJPK01000005.1"/>
</dbReference>
<evidence type="ECO:0000313" key="3">
    <source>
        <dbReference type="Proteomes" id="UP000318053"/>
    </source>
</evidence>
<dbReference type="EC" id="1.1.1.18" evidence="2"/>
<evidence type="ECO:0000313" key="2">
    <source>
        <dbReference type="EMBL" id="TWT66442.1"/>
    </source>
</evidence>
<dbReference type="GO" id="GO:0000166">
    <property type="term" value="F:nucleotide binding"/>
    <property type="evidence" value="ECO:0007669"/>
    <property type="project" value="InterPro"/>
</dbReference>
<organism evidence="2 3">
    <name type="scientific">Allorhodopirellula solitaria</name>
    <dbReference type="NCBI Taxonomy" id="2527987"/>
    <lineage>
        <taxon>Bacteria</taxon>
        <taxon>Pseudomonadati</taxon>
        <taxon>Planctomycetota</taxon>
        <taxon>Planctomycetia</taxon>
        <taxon>Pirellulales</taxon>
        <taxon>Pirellulaceae</taxon>
        <taxon>Allorhodopirellula</taxon>
    </lineage>
</organism>
<name>A0A5C5XXZ8_9BACT</name>
<evidence type="ECO:0000259" key="1">
    <source>
        <dbReference type="Pfam" id="PF01408"/>
    </source>
</evidence>
<reference evidence="2 3" key="1">
    <citation type="submission" date="2019-02" db="EMBL/GenBank/DDBJ databases">
        <title>Deep-cultivation of Planctomycetes and their phenomic and genomic characterization uncovers novel biology.</title>
        <authorList>
            <person name="Wiegand S."/>
            <person name="Jogler M."/>
            <person name="Boedeker C."/>
            <person name="Pinto D."/>
            <person name="Vollmers J."/>
            <person name="Rivas-Marin E."/>
            <person name="Kohn T."/>
            <person name="Peeters S.H."/>
            <person name="Heuer A."/>
            <person name="Rast P."/>
            <person name="Oberbeckmann S."/>
            <person name="Bunk B."/>
            <person name="Jeske O."/>
            <person name="Meyerdierks A."/>
            <person name="Storesund J.E."/>
            <person name="Kallscheuer N."/>
            <person name="Luecker S."/>
            <person name="Lage O.M."/>
            <person name="Pohl T."/>
            <person name="Merkel B.J."/>
            <person name="Hornburger P."/>
            <person name="Mueller R.-W."/>
            <person name="Bruemmer F."/>
            <person name="Labrenz M."/>
            <person name="Spormann A.M."/>
            <person name="Op Den Camp H."/>
            <person name="Overmann J."/>
            <person name="Amann R."/>
            <person name="Jetten M.S.M."/>
            <person name="Mascher T."/>
            <person name="Medema M.H."/>
            <person name="Devos D.P."/>
            <person name="Kaster A.-K."/>
            <person name="Ovreas L."/>
            <person name="Rohde M."/>
            <person name="Galperin M.Y."/>
            <person name="Jogler C."/>
        </authorList>
    </citation>
    <scope>NUCLEOTIDE SEQUENCE [LARGE SCALE GENOMIC DNA]</scope>
    <source>
        <strain evidence="2 3">CA85</strain>
    </source>
</reference>
<dbReference type="Proteomes" id="UP000318053">
    <property type="component" value="Unassembled WGS sequence"/>
</dbReference>
<keyword evidence="3" id="KW-1185">Reference proteome</keyword>
<dbReference type="OrthoDB" id="9815825at2"/>
<gene>
    <name evidence="2" type="primary">iolG_5</name>
    <name evidence="2" type="ORF">CA85_25370</name>
</gene>